<evidence type="ECO:0000256" key="4">
    <source>
        <dbReference type="ARBA" id="ARBA00022777"/>
    </source>
</evidence>
<proteinExistence type="predicted"/>
<accession>A0A250XD01</accession>
<sequence length="394" mass="43301">MNVIFTSKVYAEALTAGLKSFTEMFETVRPLSFHDNCLVSVGRCKMTGEQVALKTYQKQKLDEAGRRRVRDEILIHSSMDNPTIVKLLAALEDTRHMYMVLEFAAMGDLRDHMSAMTERRAVDLLVRPLLSALSQLHYMGVVHRDLKPDNILVSQDHHVMVADFGLAMLHPKWRDSCHGHESQSQLTNTDCEQHLSCSSHLCGASMSQDAGAAGTPLYTAPEVLLCMFQNKPVDQALHPKNDVWALGVIVLEALLGYHPFTPNASPNGHSNVMFTIAHLHSVPLPAHLSPAAKDFLTQALKTELLQRPSAAELLSHPWLAGKICVPLDSAFMTTASSSPTTIIPSGSCHGSRGPSSDGESEGSRFCHTAAGLFDYGLMNRRVMSTNDVVECWES</sequence>
<dbReference type="InterPro" id="IPR030616">
    <property type="entry name" value="Aur-like"/>
</dbReference>
<dbReference type="Proteomes" id="UP000232323">
    <property type="component" value="Unassembled WGS sequence"/>
</dbReference>
<dbReference type="Pfam" id="PF00069">
    <property type="entry name" value="Pkinase"/>
    <property type="match status" value="2"/>
</dbReference>
<gene>
    <name evidence="11" type="ORF">CEUSTIGMA_g8402.t1</name>
</gene>
<dbReference type="OrthoDB" id="10252354at2759"/>
<feature type="cross-link" description="Glycyl lysine isopeptide (Lys-Gly) (interchain with G-Cter in SUMO2)" evidence="8">
    <location>
        <position position="147"/>
    </location>
</feature>
<keyword evidence="12" id="KW-1185">Reference proteome</keyword>
<evidence type="ECO:0000256" key="3">
    <source>
        <dbReference type="ARBA" id="ARBA00022741"/>
    </source>
</evidence>
<dbReference type="PANTHER" id="PTHR24350">
    <property type="entry name" value="SERINE/THREONINE-PROTEIN KINASE IAL-RELATED"/>
    <property type="match status" value="1"/>
</dbReference>
<keyword evidence="1" id="KW-0723">Serine/threonine-protein kinase</keyword>
<dbReference type="InterPro" id="IPR008271">
    <property type="entry name" value="Ser/Thr_kinase_AS"/>
</dbReference>
<name>A0A250XD01_9CHLO</name>
<dbReference type="SMART" id="SM00220">
    <property type="entry name" value="S_TKc"/>
    <property type="match status" value="1"/>
</dbReference>
<dbReference type="SUPFAM" id="SSF56112">
    <property type="entry name" value="Protein kinase-like (PK-like)"/>
    <property type="match status" value="1"/>
</dbReference>
<feature type="region of interest" description="Disordered" evidence="9">
    <location>
        <begin position="342"/>
        <end position="362"/>
    </location>
</feature>
<dbReference type="AlphaFoldDB" id="A0A250XD01"/>
<keyword evidence="3 7" id="KW-0547">Nucleotide-binding</keyword>
<organism evidence="11 12">
    <name type="scientific">Chlamydomonas eustigma</name>
    <dbReference type="NCBI Taxonomy" id="1157962"/>
    <lineage>
        <taxon>Eukaryota</taxon>
        <taxon>Viridiplantae</taxon>
        <taxon>Chlorophyta</taxon>
        <taxon>core chlorophytes</taxon>
        <taxon>Chlorophyceae</taxon>
        <taxon>CS clade</taxon>
        <taxon>Chlamydomonadales</taxon>
        <taxon>Chlamydomonadaceae</taxon>
        <taxon>Chlamydomonas</taxon>
    </lineage>
</organism>
<feature type="domain" description="Protein kinase" evidence="10">
    <location>
        <begin position="10"/>
        <end position="319"/>
    </location>
</feature>
<dbReference type="STRING" id="1157962.A0A250XD01"/>
<feature type="binding site" evidence="7">
    <location>
        <begin position="102"/>
        <end position="104"/>
    </location>
    <ligand>
        <name>ATP</name>
        <dbReference type="ChEBI" id="CHEBI:30616"/>
    </ligand>
</feature>
<dbReference type="InterPro" id="IPR000719">
    <property type="entry name" value="Prot_kinase_dom"/>
</dbReference>
<dbReference type="Gene3D" id="1.10.510.10">
    <property type="entry name" value="Transferase(Phosphotransferase) domain 1"/>
    <property type="match status" value="1"/>
</dbReference>
<evidence type="ECO:0000256" key="1">
    <source>
        <dbReference type="ARBA" id="ARBA00022527"/>
    </source>
</evidence>
<dbReference type="EMBL" id="BEGY01000059">
    <property type="protein sequence ID" value="GAX80967.1"/>
    <property type="molecule type" value="Genomic_DNA"/>
</dbReference>
<dbReference type="PROSITE" id="PS50011">
    <property type="entry name" value="PROTEIN_KINASE_DOM"/>
    <property type="match status" value="1"/>
</dbReference>
<evidence type="ECO:0000256" key="8">
    <source>
        <dbReference type="PIRSR" id="PIRSR630616-3"/>
    </source>
</evidence>
<keyword evidence="4" id="KW-0418">Kinase</keyword>
<evidence type="ECO:0000313" key="11">
    <source>
        <dbReference type="EMBL" id="GAX80967.1"/>
    </source>
</evidence>
<dbReference type="PROSITE" id="PS00108">
    <property type="entry name" value="PROTEIN_KINASE_ST"/>
    <property type="match status" value="1"/>
</dbReference>
<evidence type="ECO:0000256" key="2">
    <source>
        <dbReference type="ARBA" id="ARBA00022679"/>
    </source>
</evidence>
<dbReference type="InterPro" id="IPR011009">
    <property type="entry name" value="Kinase-like_dom_sf"/>
</dbReference>
<comment type="caution">
    <text evidence="11">The sequence shown here is derived from an EMBL/GenBank/DDBJ whole genome shotgun (WGS) entry which is preliminary data.</text>
</comment>
<evidence type="ECO:0000313" key="12">
    <source>
        <dbReference type="Proteomes" id="UP000232323"/>
    </source>
</evidence>
<evidence type="ECO:0000256" key="5">
    <source>
        <dbReference type="ARBA" id="ARBA00022840"/>
    </source>
</evidence>
<evidence type="ECO:0000256" key="9">
    <source>
        <dbReference type="SAM" id="MobiDB-lite"/>
    </source>
</evidence>
<reference evidence="11 12" key="1">
    <citation type="submission" date="2017-08" db="EMBL/GenBank/DDBJ databases">
        <title>Acidophilic green algal genome provides insights into adaptation to an acidic environment.</title>
        <authorList>
            <person name="Hirooka S."/>
            <person name="Hirose Y."/>
            <person name="Kanesaki Y."/>
            <person name="Higuchi S."/>
            <person name="Fujiwara T."/>
            <person name="Onuma R."/>
            <person name="Era A."/>
            <person name="Ohbayashi R."/>
            <person name="Uzuka A."/>
            <person name="Nozaki H."/>
            <person name="Yoshikawa H."/>
            <person name="Miyagishima S.Y."/>
        </authorList>
    </citation>
    <scope>NUCLEOTIDE SEQUENCE [LARGE SCALE GENOMIC DNA]</scope>
    <source>
        <strain evidence="11 12">NIES-2499</strain>
    </source>
</reference>
<protein>
    <recommendedName>
        <fullName evidence="10">Protein kinase domain-containing protein</fullName>
    </recommendedName>
</protein>
<feature type="active site" description="Proton acceptor" evidence="6">
    <location>
        <position position="145"/>
    </location>
</feature>
<evidence type="ECO:0000256" key="7">
    <source>
        <dbReference type="PIRSR" id="PIRSR630616-2"/>
    </source>
</evidence>
<dbReference type="GO" id="GO:0004674">
    <property type="term" value="F:protein serine/threonine kinase activity"/>
    <property type="evidence" value="ECO:0007669"/>
    <property type="project" value="UniProtKB-KW"/>
</dbReference>
<evidence type="ECO:0000259" key="10">
    <source>
        <dbReference type="PROSITE" id="PS50011"/>
    </source>
</evidence>
<keyword evidence="2" id="KW-0808">Transferase</keyword>
<feature type="binding site" evidence="7">
    <location>
        <position position="163"/>
    </location>
    <ligand>
        <name>ATP</name>
        <dbReference type="ChEBI" id="CHEBI:30616"/>
    </ligand>
</feature>
<dbReference type="GO" id="GO:0005524">
    <property type="term" value="F:ATP binding"/>
    <property type="evidence" value="ECO:0007669"/>
    <property type="project" value="UniProtKB-KW"/>
</dbReference>
<feature type="binding site" evidence="7">
    <location>
        <position position="54"/>
    </location>
    <ligand>
        <name>ATP</name>
        <dbReference type="ChEBI" id="CHEBI:30616"/>
    </ligand>
</feature>
<keyword evidence="5 7" id="KW-0067">ATP-binding</keyword>
<evidence type="ECO:0000256" key="6">
    <source>
        <dbReference type="PIRSR" id="PIRSR630616-1"/>
    </source>
</evidence>